<keyword evidence="3" id="KW-1185">Reference proteome</keyword>
<dbReference type="Pfam" id="PF10040">
    <property type="entry name" value="CRISPR_Cas6"/>
    <property type="match status" value="1"/>
</dbReference>
<protein>
    <submittedName>
        <fullName evidence="2">CRISPR-associated endoribonuclease Cas6</fullName>
        <ecNumber evidence="2">3.1.-.-</ecNumber>
    </submittedName>
</protein>
<dbReference type="GO" id="GO:0016787">
    <property type="term" value="F:hydrolase activity"/>
    <property type="evidence" value="ECO:0007669"/>
    <property type="project" value="UniProtKB-KW"/>
</dbReference>
<name>A0A840UCP0_9FIRM</name>
<reference evidence="2 3" key="1">
    <citation type="submission" date="2020-08" db="EMBL/GenBank/DDBJ databases">
        <title>Genomic Encyclopedia of Type Strains, Phase IV (KMG-IV): sequencing the most valuable type-strain genomes for metagenomic binning, comparative biology and taxonomic classification.</title>
        <authorList>
            <person name="Goeker M."/>
        </authorList>
    </citation>
    <scope>NUCLEOTIDE SEQUENCE [LARGE SCALE GENOMIC DNA]</scope>
    <source>
        <strain evidence="2 3">DSM 24661</strain>
    </source>
</reference>
<evidence type="ECO:0000259" key="1">
    <source>
        <dbReference type="Pfam" id="PF10040"/>
    </source>
</evidence>
<feature type="domain" description="CRISPR-associated protein Cas6 C-terminal" evidence="1">
    <location>
        <begin position="129"/>
        <end position="245"/>
    </location>
</feature>
<keyword evidence="2" id="KW-0378">Hydrolase</keyword>
<dbReference type="InterPro" id="IPR019267">
    <property type="entry name" value="CRISPR-assoc_Cas6_C"/>
</dbReference>
<dbReference type="RefSeq" id="WP_183859537.1">
    <property type="nucleotide sequence ID" value="NZ_JACHFH010000005.1"/>
</dbReference>
<dbReference type="EMBL" id="JACHFH010000005">
    <property type="protein sequence ID" value="MBB5335491.1"/>
    <property type="molecule type" value="Genomic_DNA"/>
</dbReference>
<accession>A0A840UCP0</accession>
<evidence type="ECO:0000313" key="3">
    <source>
        <dbReference type="Proteomes" id="UP000559117"/>
    </source>
</evidence>
<dbReference type="CDD" id="cd21141">
    <property type="entry name" value="Cas6_III-like"/>
    <property type="match status" value="1"/>
</dbReference>
<evidence type="ECO:0000313" key="2">
    <source>
        <dbReference type="EMBL" id="MBB5335491.1"/>
    </source>
</evidence>
<sequence>MIKQYIFKVIPQDKNERINFNMGSIMHGRMIESLPEQIAQQLHNTSARPYSQAIYVKDDIGYWQINALTLEMNNYLEQLAKQWNDNVIYLRQRDKKYHIQLHNISNGYSYQDFSRCFFTIAQPQRYLHIKFITPTSFKSNGEYQMFPNINLILASLCRRWNALSDSIVFEDEAAYKDICKSTFIHGYHLSSRRFGLEKIKITGFSGDIDIFIKGPEMTVRWLNMLFAYGQFCGIGIKTALGMGNVKVWAKNREDNNTSVTALIK</sequence>
<dbReference type="AlphaFoldDB" id="A0A840UCP0"/>
<dbReference type="Gene3D" id="3.30.70.1900">
    <property type="match status" value="1"/>
</dbReference>
<organism evidence="2 3">
    <name type="scientific">Pectinatus brassicae</name>
    <dbReference type="NCBI Taxonomy" id="862415"/>
    <lineage>
        <taxon>Bacteria</taxon>
        <taxon>Bacillati</taxon>
        <taxon>Bacillota</taxon>
        <taxon>Negativicutes</taxon>
        <taxon>Selenomonadales</taxon>
        <taxon>Selenomonadaceae</taxon>
        <taxon>Pectinatus</taxon>
    </lineage>
</organism>
<proteinExistence type="predicted"/>
<comment type="caution">
    <text evidence="2">The sequence shown here is derived from an EMBL/GenBank/DDBJ whole genome shotgun (WGS) entry which is preliminary data.</text>
</comment>
<dbReference type="EC" id="3.1.-.-" evidence="2"/>
<dbReference type="Proteomes" id="UP000559117">
    <property type="component" value="Unassembled WGS sequence"/>
</dbReference>
<gene>
    <name evidence="2" type="ORF">HNR32_000616</name>
</gene>